<reference evidence="3 4" key="1">
    <citation type="journal article" date="2015" name="Int. J. Syst. Evol. Microbiol.">
        <title>Novibacillus thermophilus gen. nov., sp. nov., a Gram-staining-negative and moderately thermophilic member of the family Thermoactinomycetaceae.</title>
        <authorList>
            <person name="Yang G."/>
            <person name="Chen J."/>
            <person name="Zhou S."/>
        </authorList>
    </citation>
    <scope>NUCLEOTIDE SEQUENCE [LARGE SCALE GENOMIC DNA]</scope>
    <source>
        <strain evidence="3 4">SG-1</strain>
    </source>
</reference>
<gene>
    <name evidence="3" type="ORF">B0W44_05600</name>
</gene>
<evidence type="ECO:0008006" key="5">
    <source>
        <dbReference type="Google" id="ProtNLM"/>
    </source>
</evidence>
<feature type="region of interest" description="Disordered" evidence="1">
    <location>
        <begin position="129"/>
        <end position="177"/>
    </location>
</feature>
<evidence type="ECO:0000313" key="4">
    <source>
        <dbReference type="Proteomes" id="UP000188603"/>
    </source>
</evidence>
<dbReference type="KEGG" id="ntr:B0W44_05600"/>
<proteinExistence type="predicted"/>
<protein>
    <recommendedName>
        <fullName evidence="5">Stage II sporulation protein P</fullName>
    </recommendedName>
</protein>
<feature type="compositionally biased region" description="Basic and acidic residues" evidence="1">
    <location>
        <begin position="148"/>
        <end position="177"/>
    </location>
</feature>
<keyword evidence="2" id="KW-0812">Transmembrane</keyword>
<organism evidence="3 4">
    <name type="scientific">Novibacillus thermophilus</name>
    <dbReference type="NCBI Taxonomy" id="1471761"/>
    <lineage>
        <taxon>Bacteria</taxon>
        <taxon>Bacillati</taxon>
        <taxon>Bacillota</taxon>
        <taxon>Bacilli</taxon>
        <taxon>Bacillales</taxon>
        <taxon>Thermoactinomycetaceae</taxon>
        <taxon>Novibacillus</taxon>
    </lineage>
</organism>
<dbReference type="Proteomes" id="UP000188603">
    <property type="component" value="Chromosome"/>
</dbReference>
<sequence length="386" mass="43098">MRRTFRVVTLNVTGPAMRRTFVMLCLGTAIMFVFTGVIAMFQAEREASPGSEWRKWTSGLTVGTLLSVVGQEVPFLSSSVQASEPVSVSGILFQMTTSINPEDPRSFLGRELPGFELFDGDFLVKGDGIDYTDAPVESPPPPPDMEPPEVKQGAEKEDKPEEGEQKASDAPEQTTDGKKRVFIYHTHWNESFLPHLKTDDKNLAFHPEENITKVGKKLAEELEKVGIGAEVSDKSYEDRTTAYSESGKTVQAAMARDDNLQYFFDIHRDAQPLDKTSIEIDGQEYARVMFVIGKENKNYEKNYKLAKKFHDTLQEMYPGLSRGIYSPKGEGVNGVYNQDISPRALLIEIGGVENTFEQLNRTARALAKAFAEIYWEAEPVDASADE</sequence>
<dbReference type="Gene3D" id="3.40.630.40">
    <property type="entry name" value="Zn-dependent exopeptidases"/>
    <property type="match status" value="1"/>
</dbReference>
<evidence type="ECO:0000256" key="2">
    <source>
        <dbReference type="SAM" id="Phobius"/>
    </source>
</evidence>
<dbReference type="EMBL" id="CP019699">
    <property type="protein sequence ID" value="AQS55334.1"/>
    <property type="molecule type" value="Genomic_DNA"/>
</dbReference>
<dbReference type="AlphaFoldDB" id="A0A1U9K5M9"/>
<name>A0A1U9K5M9_9BACL</name>
<feature type="transmembrane region" description="Helical" evidence="2">
    <location>
        <begin position="21"/>
        <end position="41"/>
    </location>
</feature>
<dbReference type="InterPro" id="IPR010897">
    <property type="entry name" value="Spore_II_P"/>
</dbReference>
<keyword evidence="2" id="KW-1133">Transmembrane helix</keyword>
<dbReference type="SUPFAM" id="SSF53187">
    <property type="entry name" value="Zn-dependent exopeptidases"/>
    <property type="match status" value="1"/>
</dbReference>
<evidence type="ECO:0000256" key="1">
    <source>
        <dbReference type="SAM" id="MobiDB-lite"/>
    </source>
</evidence>
<dbReference type="RefSeq" id="WP_077719153.1">
    <property type="nucleotide sequence ID" value="NZ_CP019699.1"/>
</dbReference>
<keyword evidence="2" id="KW-0472">Membrane</keyword>
<dbReference type="Pfam" id="PF07454">
    <property type="entry name" value="SpoIIP"/>
    <property type="match status" value="1"/>
</dbReference>
<evidence type="ECO:0000313" key="3">
    <source>
        <dbReference type="EMBL" id="AQS55334.1"/>
    </source>
</evidence>
<dbReference type="NCBIfam" id="TIGR02867">
    <property type="entry name" value="spore_II_P"/>
    <property type="match status" value="1"/>
</dbReference>
<keyword evidence="4" id="KW-1185">Reference proteome</keyword>
<accession>A0A1U9K5M9</accession>
<dbReference type="STRING" id="1471761.B0W44_05600"/>
<dbReference type="OrthoDB" id="1633470at2"/>